<accession>A0A1E3XDA8</accession>
<feature type="transmembrane region" description="Helical" evidence="1">
    <location>
        <begin position="463"/>
        <end position="490"/>
    </location>
</feature>
<dbReference type="SUPFAM" id="SSF82693">
    <property type="entry name" value="Multidrug efflux transporter AcrB pore domain, PN1, PN2, PC1 and PC2 subdomains"/>
    <property type="match status" value="3"/>
</dbReference>
<sequence length="1050" mass="114951">MQIARFAVNRPVTVLMITILMALMGGLSIFALKVELLPNISIPTLVVVTNNPKTSADQIEKDITIPLEGVLNSTSGLKSIVSSSLEEQSRILMEFEWGRNIDYAVAEVKERLDGVELPDDAKDPFVWRWDPGAEPIFRFDIYDESGKASLNDLKKLAEDTIKPKIERAPGVGSVKIFGGREREFQIRVFMDRLVSNGIPIQQLIVALKDEHLNSKGGAIKGGIIDYNVRFLGEAKNKNELENIIVANRGGRPIRLIDVAGVIDGLTEVSTYARFNGKPTIGITVEKTSDANSVNVISNINNVLGNLKDYGISSSLITEVSKDDSKYIIESQKTVITSIIQGILLASILLIIFLRDMRSTIIIAICLPFSLIAAFSLAYAVGLTRNVVLLGGLGLACGLVLDSAIVVIDSIYRQLELGKPSKEAAIYGTNEIGVAVIASTITTLAVFLPIIFFNGVMKEIFKDLALAIIFSIIFSLVAGMLFIPMIASRILKPVVKEDMKKTFMSKIVSYLDRFDEKCENLLGSILNILLKNNSIKILTVVGLLVICGFSIIFIPGTEFLPKGQVGEIWVEVDPPIGSSLDFVDSKAREIEDLFLNSEDIKYIQKIATQVSNDGANLFVRLKHGEQLEMSVQEILQDIRMRMQNIPGVSVYANQADKFGLGGGAPIQIKIASKVPEKYSLEDVRQYAKYEIVPEISMIKGTESVRSDKTEGMPELSVVPLRDELSDRGLTPDDISQTILTYVYGIVPITVKDKGKEIDVKLIGAKEHKSDIYHSIPELKKLKIASPFGMFVNLSEVTELEHTEGDSIIERTDRSPTVTLRSNLIPYAIAGRTLGDVVGEIKTKFMNISGFEDFTFWLKGESKYNQEAYHDTLISLAVSMVLVYIVMCSQFESLIHSLAVMITIPLSAPGIVLGLLICGETRSLSAMVGIIALAGIVVNNGIIIVSYTNTLRRRGMGKNEALIASSKRKLRSILVTTLTTLLGMLPILLGMGSGSEMYRGCTAAIFGGLCVSTPLSLIALPAFYSVIDDIGDFIGFLKLKMSFGLSKRMGTN</sequence>
<feature type="transmembrane region" description="Helical" evidence="1">
    <location>
        <begin position="386"/>
        <end position="411"/>
    </location>
</feature>
<dbReference type="Proteomes" id="UP000094056">
    <property type="component" value="Unassembled WGS sequence"/>
</dbReference>
<keyword evidence="1" id="KW-1133">Transmembrane helix</keyword>
<dbReference type="Pfam" id="PF00873">
    <property type="entry name" value="ACR_tran"/>
    <property type="match status" value="1"/>
</dbReference>
<evidence type="ECO:0000256" key="1">
    <source>
        <dbReference type="SAM" id="Phobius"/>
    </source>
</evidence>
<gene>
    <name evidence="2" type="ORF">SCARUB_01227</name>
</gene>
<feature type="transmembrane region" description="Helical" evidence="1">
    <location>
        <begin position="866"/>
        <end position="885"/>
    </location>
</feature>
<keyword evidence="1" id="KW-0472">Membrane</keyword>
<dbReference type="PANTHER" id="PTHR32063">
    <property type="match status" value="1"/>
</dbReference>
<dbReference type="AlphaFoldDB" id="A0A1E3XDA8"/>
<proteinExistence type="predicted"/>
<dbReference type="Gene3D" id="3.30.70.1320">
    <property type="entry name" value="Multidrug efflux transporter AcrB pore domain like"/>
    <property type="match status" value="1"/>
</dbReference>
<evidence type="ECO:0000313" key="2">
    <source>
        <dbReference type="EMBL" id="ODS33627.1"/>
    </source>
</evidence>
<dbReference type="Gene3D" id="3.30.2090.10">
    <property type="entry name" value="Multidrug efflux transporter AcrB TolC docking domain, DN and DC subdomains"/>
    <property type="match status" value="2"/>
</dbReference>
<protein>
    <submittedName>
        <fullName evidence="2">Acriflavin resistance protein</fullName>
    </submittedName>
</protein>
<dbReference type="SUPFAM" id="SSF82714">
    <property type="entry name" value="Multidrug efflux transporter AcrB TolC docking domain, DN and DC subdomains"/>
    <property type="match status" value="2"/>
</dbReference>
<feature type="transmembrane region" description="Helical" evidence="1">
    <location>
        <begin position="968"/>
        <end position="989"/>
    </location>
</feature>
<name>A0A1E3XDA8_9BACT</name>
<comment type="caution">
    <text evidence="2">The sequence shown here is derived from an EMBL/GenBank/DDBJ whole genome shotgun (WGS) entry which is preliminary data.</text>
</comment>
<reference evidence="2 3" key="1">
    <citation type="submission" date="2016-07" db="EMBL/GenBank/DDBJ databases">
        <title>Draft genome of Scalindua rubra, obtained from a brine-seawater interface in the Red Sea, sheds light on salt adaptation in anammox bacteria.</title>
        <authorList>
            <person name="Speth D.R."/>
            <person name="Lagkouvardos I."/>
            <person name="Wang Y."/>
            <person name="Qian P.-Y."/>
            <person name="Dutilh B.E."/>
            <person name="Jetten M.S."/>
        </authorList>
    </citation>
    <scope>NUCLEOTIDE SEQUENCE [LARGE SCALE GENOMIC DNA]</scope>
    <source>
        <strain evidence="2">BSI-1</strain>
    </source>
</reference>
<dbReference type="Gene3D" id="3.30.70.1430">
    <property type="entry name" value="Multidrug efflux transporter AcrB pore domain"/>
    <property type="match status" value="2"/>
</dbReference>
<dbReference type="PRINTS" id="PR00702">
    <property type="entry name" value="ACRIFLAVINRP"/>
</dbReference>
<dbReference type="InterPro" id="IPR027463">
    <property type="entry name" value="AcrB_DN_DC_subdom"/>
</dbReference>
<feature type="transmembrane region" description="Helical" evidence="1">
    <location>
        <begin position="921"/>
        <end position="947"/>
    </location>
</feature>
<feature type="transmembrane region" description="Helical" evidence="1">
    <location>
        <begin position="431"/>
        <end position="451"/>
    </location>
</feature>
<dbReference type="PANTHER" id="PTHR32063:SF0">
    <property type="entry name" value="SWARMING MOTILITY PROTEIN SWRC"/>
    <property type="match status" value="1"/>
</dbReference>
<dbReference type="InterPro" id="IPR001036">
    <property type="entry name" value="Acrflvin-R"/>
</dbReference>
<feature type="transmembrane region" description="Helical" evidence="1">
    <location>
        <begin position="534"/>
        <end position="553"/>
    </location>
</feature>
<dbReference type="EMBL" id="MAYW01000023">
    <property type="protein sequence ID" value="ODS33627.1"/>
    <property type="molecule type" value="Genomic_DNA"/>
</dbReference>
<feature type="transmembrane region" description="Helical" evidence="1">
    <location>
        <begin position="360"/>
        <end position="380"/>
    </location>
</feature>
<feature type="transmembrane region" description="Helical" evidence="1">
    <location>
        <begin position="1001"/>
        <end position="1025"/>
    </location>
</feature>
<dbReference type="Gene3D" id="1.20.1640.10">
    <property type="entry name" value="Multidrug efflux transporter AcrB transmembrane domain"/>
    <property type="match status" value="2"/>
</dbReference>
<dbReference type="GO" id="GO:0005886">
    <property type="term" value="C:plasma membrane"/>
    <property type="evidence" value="ECO:0007669"/>
    <property type="project" value="TreeGrafter"/>
</dbReference>
<organism evidence="2 3">
    <name type="scientific">Candidatus Scalindua rubra</name>
    <dbReference type="NCBI Taxonomy" id="1872076"/>
    <lineage>
        <taxon>Bacteria</taxon>
        <taxon>Pseudomonadati</taxon>
        <taxon>Planctomycetota</taxon>
        <taxon>Candidatus Brocadiia</taxon>
        <taxon>Candidatus Brocadiales</taxon>
        <taxon>Candidatus Scalinduaceae</taxon>
        <taxon>Candidatus Scalindua</taxon>
    </lineage>
</organism>
<feature type="transmembrane region" description="Helical" evidence="1">
    <location>
        <begin position="12"/>
        <end position="32"/>
    </location>
</feature>
<keyword evidence="1" id="KW-0812">Transmembrane</keyword>
<dbReference type="SUPFAM" id="SSF82866">
    <property type="entry name" value="Multidrug efflux transporter AcrB transmembrane domain"/>
    <property type="match status" value="2"/>
</dbReference>
<feature type="transmembrane region" description="Helical" evidence="1">
    <location>
        <begin position="334"/>
        <end position="353"/>
    </location>
</feature>
<dbReference type="GO" id="GO:0042910">
    <property type="term" value="F:xenobiotic transmembrane transporter activity"/>
    <property type="evidence" value="ECO:0007669"/>
    <property type="project" value="TreeGrafter"/>
</dbReference>
<dbReference type="PATRIC" id="fig|1872076.5.peg.1410"/>
<dbReference type="Gene3D" id="3.30.70.1440">
    <property type="entry name" value="Multidrug efflux transporter AcrB pore domain"/>
    <property type="match status" value="1"/>
</dbReference>
<evidence type="ECO:0000313" key="3">
    <source>
        <dbReference type="Proteomes" id="UP000094056"/>
    </source>
</evidence>
<feature type="transmembrane region" description="Helical" evidence="1">
    <location>
        <begin position="892"/>
        <end position="915"/>
    </location>
</feature>